<feature type="transmembrane region" description="Helical" evidence="6">
    <location>
        <begin position="12"/>
        <end position="33"/>
    </location>
</feature>
<evidence type="ECO:0000256" key="6">
    <source>
        <dbReference type="SAM" id="Phobius"/>
    </source>
</evidence>
<dbReference type="GO" id="GO:0015627">
    <property type="term" value="C:type II protein secretion system complex"/>
    <property type="evidence" value="ECO:0007669"/>
    <property type="project" value="InterPro"/>
</dbReference>
<protein>
    <recommendedName>
        <fullName evidence="9">Type II secretion system protein GspG C-terminal domain-containing protein</fullName>
    </recommendedName>
</protein>
<name>A0A1F6XKC3_9BACT</name>
<dbReference type="SUPFAM" id="SSF54523">
    <property type="entry name" value="Pili subunits"/>
    <property type="match status" value="1"/>
</dbReference>
<dbReference type="Gene3D" id="3.30.700.10">
    <property type="entry name" value="Glycoprotein, Type 4 Pilin"/>
    <property type="match status" value="1"/>
</dbReference>
<dbReference type="Pfam" id="PF07963">
    <property type="entry name" value="N_methyl"/>
    <property type="match status" value="1"/>
</dbReference>
<evidence type="ECO:0000256" key="3">
    <source>
        <dbReference type="ARBA" id="ARBA00022692"/>
    </source>
</evidence>
<comment type="subcellular location">
    <subcellularLocation>
        <location evidence="1">Membrane</location>
        <topology evidence="1">Single-pass membrane protein</topology>
    </subcellularLocation>
</comment>
<evidence type="ECO:0008006" key="9">
    <source>
        <dbReference type="Google" id="ProtNLM"/>
    </source>
</evidence>
<evidence type="ECO:0000256" key="5">
    <source>
        <dbReference type="ARBA" id="ARBA00023136"/>
    </source>
</evidence>
<keyword evidence="5 6" id="KW-0472">Membrane</keyword>
<sequence>MKKFNFKSGFTLIELLVVVAIIGILASVVLASLNTARTKGADAAVKATMKSLTSQAALYYDDKGGNYGNISGLNSDCSTGVFSDPNILQMIGNIRNNHLPNGDLFCTGDGTTLSQTYAISAVLKGGDSWCVDSTGFSGIGNAETSPGICQ</sequence>
<gene>
    <name evidence="7" type="ORF">A3A03_02565</name>
</gene>
<dbReference type="NCBIfam" id="TIGR02532">
    <property type="entry name" value="IV_pilin_GFxxxE"/>
    <property type="match status" value="1"/>
</dbReference>
<keyword evidence="3 6" id="KW-0812">Transmembrane</keyword>
<evidence type="ECO:0000256" key="2">
    <source>
        <dbReference type="ARBA" id="ARBA00022481"/>
    </source>
</evidence>
<dbReference type="STRING" id="1801773.A3A03_02565"/>
<dbReference type="PANTHER" id="PTHR30093">
    <property type="entry name" value="GENERAL SECRETION PATHWAY PROTEIN G"/>
    <property type="match status" value="1"/>
</dbReference>
<dbReference type="PANTHER" id="PTHR30093:SF44">
    <property type="entry name" value="TYPE II SECRETION SYSTEM CORE PROTEIN G"/>
    <property type="match status" value="1"/>
</dbReference>
<dbReference type="GO" id="GO:0016020">
    <property type="term" value="C:membrane"/>
    <property type="evidence" value="ECO:0007669"/>
    <property type="project" value="UniProtKB-SubCell"/>
</dbReference>
<dbReference type="PRINTS" id="PR00885">
    <property type="entry name" value="BCTERIALGSPH"/>
</dbReference>
<evidence type="ECO:0000256" key="1">
    <source>
        <dbReference type="ARBA" id="ARBA00004167"/>
    </source>
</evidence>
<keyword evidence="4 6" id="KW-1133">Transmembrane helix</keyword>
<reference evidence="7 8" key="1">
    <citation type="journal article" date="2016" name="Nat. Commun.">
        <title>Thousands of microbial genomes shed light on interconnected biogeochemical processes in an aquifer system.</title>
        <authorList>
            <person name="Anantharaman K."/>
            <person name="Brown C.T."/>
            <person name="Hug L.A."/>
            <person name="Sharon I."/>
            <person name="Castelle C.J."/>
            <person name="Probst A.J."/>
            <person name="Thomas B.C."/>
            <person name="Singh A."/>
            <person name="Wilkins M.J."/>
            <person name="Karaoz U."/>
            <person name="Brodie E.L."/>
            <person name="Williams K.H."/>
            <person name="Hubbard S.S."/>
            <person name="Banfield J.F."/>
        </authorList>
    </citation>
    <scope>NUCLEOTIDE SEQUENCE [LARGE SCALE GENOMIC DNA]</scope>
</reference>
<evidence type="ECO:0000313" key="7">
    <source>
        <dbReference type="EMBL" id="OGI94595.1"/>
    </source>
</evidence>
<dbReference type="InterPro" id="IPR045584">
    <property type="entry name" value="Pilin-like"/>
</dbReference>
<dbReference type="GO" id="GO:0015628">
    <property type="term" value="P:protein secretion by the type II secretion system"/>
    <property type="evidence" value="ECO:0007669"/>
    <property type="project" value="InterPro"/>
</dbReference>
<proteinExistence type="predicted"/>
<dbReference type="EMBL" id="MFUX01000015">
    <property type="protein sequence ID" value="OGI94595.1"/>
    <property type="molecule type" value="Genomic_DNA"/>
</dbReference>
<organism evidence="7 8">
    <name type="scientific">Candidatus Nomurabacteria bacterium RIFCSPLOWO2_01_FULL_40_18</name>
    <dbReference type="NCBI Taxonomy" id="1801773"/>
    <lineage>
        <taxon>Bacteria</taxon>
        <taxon>Candidatus Nomuraibacteriota</taxon>
    </lineage>
</organism>
<keyword evidence="2" id="KW-0488">Methylation</keyword>
<dbReference type="PROSITE" id="PS00409">
    <property type="entry name" value="PROKAR_NTER_METHYL"/>
    <property type="match status" value="1"/>
</dbReference>
<dbReference type="InterPro" id="IPR002416">
    <property type="entry name" value="T2SS_protein-GspH"/>
</dbReference>
<accession>A0A1F6XKC3</accession>
<evidence type="ECO:0000313" key="8">
    <source>
        <dbReference type="Proteomes" id="UP000176629"/>
    </source>
</evidence>
<comment type="caution">
    <text evidence="7">The sequence shown here is derived from an EMBL/GenBank/DDBJ whole genome shotgun (WGS) entry which is preliminary data.</text>
</comment>
<dbReference type="InterPro" id="IPR012902">
    <property type="entry name" value="N_methyl_site"/>
</dbReference>
<dbReference type="AlphaFoldDB" id="A0A1F6XKC3"/>
<evidence type="ECO:0000256" key="4">
    <source>
        <dbReference type="ARBA" id="ARBA00022989"/>
    </source>
</evidence>
<dbReference type="Proteomes" id="UP000176629">
    <property type="component" value="Unassembled WGS sequence"/>
</dbReference>